<reference evidence="4" key="1">
    <citation type="submission" date="2025-08" db="UniProtKB">
        <authorList>
            <consortium name="RefSeq"/>
        </authorList>
    </citation>
    <scope>IDENTIFICATION</scope>
</reference>
<dbReference type="InterPro" id="IPR006222">
    <property type="entry name" value="GCVT_N"/>
</dbReference>
<dbReference type="RefSeq" id="XP_005096342.1">
    <property type="nucleotide sequence ID" value="XM_005096285.3"/>
</dbReference>
<dbReference type="InterPro" id="IPR036188">
    <property type="entry name" value="FAD/NAD-bd_sf"/>
</dbReference>
<dbReference type="Proteomes" id="UP000694888">
    <property type="component" value="Unplaced"/>
</dbReference>
<keyword evidence="3" id="KW-1185">Reference proteome</keyword>
<dbReference type="GeneID" id="101854159"/>
<gene>
    <name evidence="4" type="primary">LOC101854159</name>
</gene>
<dbReference type="SUPFAM" id="SSF101790">
    <property type="entry name" value="Aminomethyltransferase beta-barrel domain"/>
    <property type="match status" value="1"/>
</dbReference>
<dbReference type="InterPro" id="IPR027266">
    <property type="entry name" value="TrmE/GcvT-like"/>
</dbReference>
<dbReference type="Pfam" id="PF08669">
    <property type="entry name" value="GCV_T_C"/>
    <property type="match status" value="1"/>
</dbReference>
<dbReference type="InterPro" id="IPR032503">
    <property type="entry name" value="FAO_M"/>
</dbReference>
<dbReference type="InterPro" id="IPR029043">
    <property type="entry name" value="GcvT/YgfZ_C"/>
</dbReference>
<dbReference type="PANTHER" id="PTHR13847:SF193">
    <property type="entry name" value="PYRUVATE DEHYDROGENASE PHOSPHATASE REGULATORY SUBUNIT, MITOCHONDRIAL"/>
    <property type="match status" value="1"/>
</dbReference>
<feature type="domain" description="Rhodanese" evidence="2">
    <location>
        <begin position="55"/>
        <end position="90"/>
    </location>
</feature>
<name>A0ABM0JL88_APLCA</name>
<sequence>MHRLHSRLSKTLHGYAFRNSKQEWKAKTLRPCCVCLFSSSSDTSNNVQVPSQARVVICGGGVVGASVAYHLAERGWTDVAVLEQGQLTCGTTWHSAGLIGRVRASPTELKILDYSMKLYDRLEKEGHGLGWKQCGSLNVARTKDRLVDFKRKHSVAQTLGVETHIISPKEAKEICPVIYSDDLVGAMWIPHDGVVTAPDVCMALSRLAKEKGVKIFEGVSVESVLTEKQRVTEVVTSAGSIKCDYFVNCAGQWARAVGKKTKPKGVKAPLHSCEHYYLVTKPQEGIERMMPVVRDYDGHTYFREWNGGMLAGGFEPNAVPCFHKGIPDKFEFQLLQEDWDHFQFLLDNIVHRMPLLSTAEVRQLINGPESFTPDSRWLLGKSPKVDNYFIAAGMNSTGIVGGGGVGKNIAEWIVDGKTSLNLWPYDVRRFVRLHNNKKFLRDRMSEALVNHYLLKYPREEYTTGRKLRCSPLHTRLEVAGAVFGETMAYERAMYFNNPDDDSFGKERGKMWTWSKPCWFEPVQEEYWACKERVCLMDMSSFAKFEVRSVGNEATDFLQYLCSNNIDTEIGSIVHTGMQNEDGGFENDCTVARLEENHYFIICPATQQTRAIAWLNSHLPADGSVQVTDATSMFSGINIIGPHAHQLLADVGDITTNKTDFRPMSVNIIDVGHASSVRAMRLTHTGEDGFILYIPSEYALHVYDTLMTAGKDYGIRNAGYYALRHLRIENFFAFWGLDLDDKTTPLECGRGFRTKLEENDNFIGKEALLQQRKLGVKRRFTQFVLDDFDVHQDLWPWGGEPIYRDGKFVGMTTTCSYGFTLEKMVCLGFIGDMDEDGNLSTQRNINEWVLNRSAKYEIEVAGVRFPARPGIYTPKMSVQTLEPSFVPAPNVTHPK</sequence>
<evidence type="ECO:0000313" key="3">
    <source>
        <dbReference type="Proteomes" id="UP000694888"/>
    </source>
</evidence>
<dbReference type="InterPro" id="IPR001763">
    <property type="entry name" value="Rhodanese-like_dom"/>
</dbReference>
<dbReference type="InterPro" id="IPR006076">
    <property type="entry name" value="FAD-dep_OxRdtase"/>
</dbReference>
<dbReference type="Pfam" id="PF01571">
    <property type="entry name" value="GCV_T"/>
    <property type="match status" value="1"/>
</dbReference>
<keyword evidence="4" id="KW-0670">Pyruvate</keyword>
<accession>A0ABM0JL88</accession>
<evidence type="ECO:0000256" key="1">
    <source>
        <dbReference type="ARBA" id="ARBA00008609"/>
    </source>
</evidence>
<dbReference type="PROSITE" id="PS50206">
    <property type="entry name" value="RHODANESE_3"/>
    <property type="match status" value="1"/>
</dbReference>
<dbReference type="Gene3D" id="3.30.70.1400">
    <property type="entry name" value="Aminomethyltransferase beta-barrel domains"/>
    <property type="match status" value="1"/>
</dbReference>
<dbReference type="PANTHER" id="PTHR13847">
    <property type="entry name" value="SARCOSINE DEHYDROGENASE-RELATED"/>
    <property type="match status" value="1"/>
</dbReference>
<dbReference type="SUPFAM" id="SSF103025">
    <property type="entry name" value="Folate-binding domain"/>
    <property type="match status" value="1"/>
</dbReference>
<proteinExistence type="inferred from homology"/>
<organism evidence="3 4">
    <name type="scientific">Aplysia californica</name>
    <name type="common">California sea hare</name>
    <dbReference type="NCBI Taxonomy" id="6500"/>
    <lineage>
        <taxon>Eukaryota</taxon>
        <taxon>Metazoa</taxon>
        <taxon>Spiralia</taxon>
        <taxon>Lophotrochozoa</taxon>
        <taxon>Mollusca</taxon>
        <taxon>Gastropoda</taxon>
        <taxon>Heterobranchia</taxon>
        <taxon>Euthyneura</taxon>
        <taxon>Tectipleura</taxon>
        <taxon>Aplysiida</taxon>
        <taxon>Aplysioidea</taxon>
        <taxon>Aplysiidae</taxon>
        <taxon>Aplysia</taxon>
    </lineage>
</organism>
<dbReference type="Pfam" id="PF01266">
    <property type="entry name" value="DAO"/>
    <property type="match status" value="1"/>
</dbReference>
<dbReference type="Pfam" id="PF16350">
    <property type="entry name" value="FAO_M"/>
    <property type="match status" value="1"/>
</dbReference>
<dbReference type="Gene3D" id="2.40.30.110">
    <property type="entry name" value="Aminomethyltransferase beta-barrel domains"/>
    <property type="match status" value="1"/>
</dbReference>
<evidence type="ECO:0000259" key="2">
    <source>
        <dbReference type="PROSITE" id="PS50206"/>
    </source>
</evidence>
<dbReference type="SUPFAM" id="SSF54373">
    <property type="entry name" value="FAD-linked reductases, C-terminal domain"/>
    <property type="match status" value="1"/>
</dbReference>
<dbReference type="InterPro" id="IPR013977">
    <property type="entry name" value="GcvT_C"/>
</dbReference>
<protein>
    <submittedName>
        <fullName evidence="4">Pyruvate dehydrogenase phosphatase regulatory subunit, mitochondrial</fullName>
    </submittedName>
</protein>
<evidence type="ECO:0000313" key="4">
    <source>
        <dbReference type="RefSeq" id="XP_005096342.1"/>
    </source>
</evidence>
<comment type="similarity">
    <text evidence="1">Belongs to the GcvT family.</text>
</comment>
<dbReference type="Gene3D" id="3.30.1360.120">
    <property type="entry name" value="Probable tRNA modification gtpase trme, domain 1"/>
    <property type="match status" value="1"/>
</dbReference>
<dbReference type="SUPFAM" id="SSF51905">
    <property type="entry name" value="FAD/NAD(P)-binding domain"/>
    <property type="match status" value="1"/>
</dbReference>
<dbReference type="Gene3D" id="3.50.50.60">
    <property type="entry name" value="FAD/NAD(P)-binding domain"/>
    <property type="match status" value="1"/>
</dbReference>
<dbReference type="Gene3D" id="3.30.9.10">
    <property type="entry name" value="D-Amino Acid Oxidase, subunit A, domain 2"/>
    <property type="match status" value="1"/>
</dbReference>